<dbReference type="GO" id="GO:0005524">
    <property type="term" value="F:ATP binding"/>
    <property type="evidence" value="ECO:0007669"/>
    <property type="project" value="UniProtKB-UniRule"/>
</dbReference>
<dbReference type="GO" id="GO:0016787">
    <property type="term" value="F:hydrolase activity"/>
    <property type="evidence" value="ECO:0007669"/>
    <property type="project" value="UniProtKB-UniRule"/>
</dbReference>
<dbReference type="GO" id="GO:0005829">
    <property type="term" value="C:cytosol"/>
    <property type="evidence" value="ECO:0007669"/>
    <property type="project" value="TreeGrafter"/>
</dbReference>
<evidence type="ECO:0000313" key="8">
    <source>
        <dbReference type="EMBL" id="TYB42692.1"/>
    </source>
</evidence>
<feature type="region of interest" description="Disordered" evidence="6">
    <location>
        <begin position="144"/>
        <end position="165"/>
    </location>
</feature>
<evidence type="ECO:0000313" key="9">
    <source>
        <dbReference type="Proteomes" id="UP000323380"/>
    </source>
</evidence>
<comment type="caution">
    <text evidence="8">The sequence shown here is derived from an EMBL/GenBank/DDBJ whole genome shotgun (WGS) entry which is preliminary data.</text>
</comment>
<keyword evidence="1 5" id="KW-0547">Nucleotide-binding</keyword>
<dbReference type="STRING" id="1220554.GCA_001552135_02698"/>
<dbReference type="PANTHER" id="PTHR11070">
    <property type="entry name" value="UVRD / RECB / PCRA DNA HELICASE FAMILY MEMBER"/>
    <property type="match status" value="1"/>
</dbReference>
<feature type="compositionally biased region" description="Acidic residues" evidence="6">
    <location>
        <begin position="155"/>
        <end position="164"/>
    </location>
</feature>
<feature type="binding site" evidence="5">
    <location>
        <begin position="215"/>
        <end position="222"/>
    </location>
    <ligand>
        <name>ATP</name>
        <dbReference type="ChEBI" id="CHEBI:30616"/>
    </ligand>
</feature>
<organism evidence="8 9">
    <name type="scientific">Actinomadura chibensis</name>
    <dbReference type="NCBI Taxonomy" id="392828"/>
    <lineage>
        <taxon>Bacteria</taxon>
        <taxon>Bacillati</taxon>
        <taxon>Actinomycetota</taxon>
        <taxon>Actinomycetes</taxon>
        <taxon>Streptosporangiales</taxon>
        <taxon>Thermomonosporaceae</taxon>
        <taxon>Actinomadura</taxon>
    </lineage>
</organism>
<dbReference type="GO" id="GO:0043138">
    <property type="term" value="F:3'-5' DNA helicase activity"/>
    <property type="evidence" value="ECO:0007669"/>
    <property type="project" value="TreeGrafter"/>
</dbReference>
<dbReference type="Pfam" id="PF13538">
    <property type="entry name" value="UvrD_C_2"/>
    <property type="match status" value="1"/>
</dbReference>
<protein>
    <recommendedName>
        <fullName evidence="7">UvrD-like helicase ATP-binding domain-containing protein</fullName>
    </recommendedName>
</protein>
<keyword evidence="9" id="KW-1185">Reference proteome</keyword>
<dbReference type="InterPro" id="IPR027785">
    <property type="entry name" value="UvrD-like_helicase_C"/>
</dbReference>
<evidence type="ECO:0000256" key="6">
    <source>
        <dbReference type="SAM" id="MobiDB-lite"/>
    </source>
</evidence>
<dbReference type="SUPFAM" id="SSF52540">
    <property type="entry name" value="P-loop containing nucleoside triphosphate hydrolases"/>
    <property type="match status" value="1"/>
</dbReference>
<reference evidence="8 9" key="1">
    <citation type="submission" date="2019-08" db="EMBL/GenBank/DDBJ databases">
        <title>Actinomadura sp. nov. CYP1-5 isolated from mountain soil.</title>
        <authorList>
            <person name="Songsumanus A."/>
            <person name="Kuncharoen N."/>
            <person name="Kudo T."/>
            <person name="Yuki M."/>
            <person name="Igarashi Y."/>
            <person name="Tanasupawat S."/>
        </authorList>
    </citation>
    <scope>NUCLEOTIDE SEQUENCE [LARGE SCALE GENOMIC DNA]</scope>
    <source>
        <strain evidence="8 9">JCM 14158</strain>
    </source>
</reference>
<dbReference type="Gene3D" id="3.40.50.300">
    <property type="entry name" value="P-loop containing nucleotide triphosphate hydrolases"/>
    <property type="match status" value="3"/>
</dbReference>
<dbReference type="Proteomes" id="UP000323380">
    <property type="component" value="Unassembled WGS sequence"/>
</dbReference>
<dbReference type="GO" id="GO:0003677">
    <property type="term" value="F:DNA binding"/>
    <property type="evidence" value="ECO:0007669"/>
    <property type="project" value="InterPro"/>
</dbReference>
<evidence type="ECO:0000256" key="2">
    <source>
        <dbReference type="ARBA" id="ARBA00022801"/>
    </source>
</evidence>
<dbReference type="InterPro" id="IPR014016">
    <property type="entry name" value="UvrD-like_ATP-bd"/>
</dbReference>
<evidence type="ECO:0000256" key="5">
    <source>
        <dbReference type="PROSITE-ProRule" id="PRU00560"/>
    </source>
</evidence>
<dbReference type="AlphaFoldDB" id="A0A5D0NEA2"/>
<dbReference type="InterPro" id="IPR000212">
    <property type="entry name" value="DNA_helicase_UvrD/REP"/>
</dbReference>
<dbReference type="PANTHER" id="PTHR11070:SF45">
    <property type="entry name" value="DNA 3'-5' HELICASE"/>
    <property type="match status" value="1"/>
</dbReference>
<dbReference type="GO" id="GO:0000725">
    <property type="term" value="P:recombinational repair"/>
    <property type="evidence" value="ECO:0007669"/>
    <property type="project" value="TreeGrafter"/>
</dbReference>
<evidence type="ECO:0000259" key="7">
    <source>
        <dbReference type="PROSITE" id="PS51198"/>
    </source>
</evidence>
<name>A0A5D0NEA2_9ACTN</name>
<evidence type="ECO:0000256" key="4">
    <source>
        <dbReference type="ARBA" id="ARBA00022840"/>
    </source>
</evidence>
<dbReference type="RefSeq" id="WP_067890198.1">
    <property type="nucleotide sequence ID" value="NZ_VSFG01000007.1"/>
</dbReference>
<evidence type="ECO:0000256" key="3">
    <source>
        <dbReference type="ARBA" id="ARBA00022806"/>
    </source>
</evidence>
<keyword evidence="4 5" id="KW-0067">ATP-binding</keyword>
<dbReference type="InterPro" id="IPR027417">
    <property type="entry name" value="P-loop_NTPase"/>
</dbReference>
<dbReference type="PROSITE" id="PS51198">
    <property type="entry name" value="UVRD_HELICASE_ATP_BIND"/>
    <property type="match status" value="1"/>
</dbReference>
<dbReference type="EMBL" id="VSFG01000007">
    <property type="protein sequence ID" value="TYB42692.1"/>
    <property type="molecule type" value="Genomic_DNA"/>
</dbReference>
<accession>A0A5D0NEA2</accession>
<proteinExistence type="predicted"/>
<feature type="domain" description="UvrD-like helicase ATP-binding" evidence="7">
    <location>
        <begin position="194"/>
        <end position="541"/>
    </location>
</feature>
<evidence type="ECO:0000256" key="1">
    <source>
        <dbReference type="ARBA" id="ARBA00022741"/>
    </source>
</evidence>
<keyword evidence="3 5" id="KW-0347">Helicase</keyword>
<keyword evidence="2 5" id="KW-0378">Hydrolase</keyword>
<sequence>MTDRKAVLAEEQRAVDYAYACYERRLQTNREKLRPSDVTDSHAGTAFIPDVAPEVRLEGDLDGEALVFARVDADEDGEAGTWYIGRRNVRNESNDTFVVSWQAPRAIEWMGRRPDAPGGISLRRRLRCVRDRVTDFRDEIRVAPPRVAEPPAEPAGEDAAEAADAESPVEGLKDFLLEDLNRAPDGHMRDIVETIEREQLLLVSDDRRGVLVVQGGPGTGKTAVGLHRVSWLLYNKRFKSGEVLVVGPHPGFLRYVRGVLPRLGRHDVTAIELGKLWAAPRGADPAPARIVKSGARMAEVLRRAVRGIPHHRVLGQLRNDAFTVTFEGVLLSVPGDDLRAFAEGDDSAPFAARKRAFANRLVDHLMRLHAEKLPRRTDEDVRRRIARDPRVLGLVNTMWPNVSAEGVLRGLLGDPAVLRAAADGVLTADEQAEIVRPPAARAGDEPWSPEDQVCLEELRVLLTGEGPPRYRHIMVDEAQDLTPMQARSLARRCPSGSMTVLGDLAQATGDHAHDDWSALGEILAGRDGWHLEELTVGYRVPREVMDFAEVLGRSIAPRTPFPRSIRPVGPDAIAIVQADPPALVDEAAARARALLSPGDDRSVAVIVPDASRGQAEAIRAALPPGGRATVITAAEAKGLEFDHVVLVEPAAIASRTPGGHGLLYVAITRCTRSLTIVHSAPVPRALLPADGDPEEGDPLIDAPAAETGDTEAEAGFAGFIAELEATVREERRSTVHERVRHALISELYGAGLVPTVDSPTADVICDAPDGRILYEVLGEDGHTYRRMRDAVLRILEVQHAEGEPAKHRFLVLPEAPSEPWAPDVLAEAFGMSVIWRTGNTWSGNNIDLALGRT</sequence>
<gene>
    <name evidence="8" type="ORF">FXF69_28285</name>
</gene>